<comment type="caution">
    <text evidence="2">The sequence shown here is derived from an EMBL/GenBank/DDBJ whole genome shotgun (WGS) entry which is preliminary data.</text>
</comment>
<feature type="region of interest" description="Disordered" evidence="1">
    <location>
        <begin position="146"/>
        <end position="166"/>
    </location>
</feature>
<sequence length="234" mass="26546">MSDTQTWFPGNQLAHLNSPETHTSQDGVTPAYLRRQCMHTYTHYLNADNSFGITRLLRSHRSCVRAHVSSCVLTYCLGGLIRRKRFLIWLEQDDFPSFHALKCAATSSTRSRMQRPRSPIKPGKPRIPPDVIQMRFSTVDSAGPVPGINHTTHPFNHPTRSPGRIRRPPDWSSFLVADVRQLLLWRSPRERATILPPIGAPEGLTNEENKGCERRSAAQARGLPFYLNRCRAAQ</sequence>
<keyword evidence="3" id="KW-1185">Reference proteome</keyword>
<organism evidence="2 3">
    <name type="scientific">Pleuronectes platessa</name>
    <name type="common">European plaice</name>
    <dbReference type="NCBI Taxonomy" id="8262"/>
    <lineage>
        <taxon>Eukaryota</taxon>
        <taxon>Metazoa</taxon>
        <taxon>Chordata</taxon>
        <taxon>Craniata</taxon>
        <taxon>Vertebrata</taxon>
        <taxon>Euteleostomi</taxon>
        <taxon>Actinopterygii</taxon>
        <taxon>Neopterygii</taxon>
        <taxon>Teleostei</taxon>
        <taxon>Neoteleostei</taxon>
        <taxon>Acanthomorphata</taxon>
        <taxon>Carangaria</taxon>
        <taxon>Pleuronectiformes</taxon>
        <taxon>Pleuronectoidei</taxon>
        <taxon>Pleuronectidae</taxon>
        <taxon>Pleuronectes</taxon>
    </lineage>
</organism>
<dbReference type="AlphaFoldDB" id="A0A9N7UQK8"/>
<dbReference type="EMBL" id="CADEAL010001846">
    <property type="protein sequence ID" value="CAB1436050.1"/>
    <property type="molecule type" value="Genomic_DNA"/>
</dbReference>
<accession>A0A9N7UQK8</accession>
<reference evidence="2" key="1">
    <citation type="submission" date="2020-03" db="EMBL/GenBank/DDBJ databases">
        <authorList>
            <person name="Weist P."/>
        </authorList>
    </citation>
    <scope>NUCLEOTIDE SEQUENCE</scope>
</reference>
<gene>
    <name evidence="2" type="ORF">PLEPLA_LOCUS24065</name>
</gene>
<feature type="region of interest" description="Disordered" evidence="1">
    <location>
        <begin position="108"/>
        <end position="129"/>
    </location>
</feature>
<feature type="region of interest" description="Disordered" evidence="1">
    <location>
        <begin position="1"/>
        <end position="26"/>
    </location>
</feature>
<dbReference type="Proteomes" id="UP001153269">
    <property type="component" value="Unassembled WGS sequence"/>
</dbReference>
<evidence type="ECO:0000256" key="1">
    <source>
        <dbReference type="SAM" id="MobiDB-lite"/>
    </source>
</evidence>
<protein>
    <submittedName>
        <fullName evidence="2">Uncharacterized protein</fullName>
    </submittedName>
</protein>
<evidence type="ECO:0000313" key="2">
    <source>
        <dbReference type="EMBL" id="CAB1436050.1"/>
    </source>
</evidence>
<name>A0A9N7UQK8_PLEPL</name>
<proteinExistence type="predicted"/>
<evidence type="ECO:0000313" key="3">
    <source>
        <dbReference type="Proteomes" id="UP001153269"/>
    </source>
</evidence>